<dbReference type="EMBL" id="PYHO01000032">
    <property type="protein sequence ID" value="PSR44411.1"/>
    <property type="molecule type" value="Genomic_DNA"/>
</dbReference>
<keyword evidence="2" id="KW-1185">Reference proteome</keyword>
<sequence length="109" mass="12718">MDAMLIQSALTILPQMRLICVMILNLKNAISRILATKKINQLVRILADNADLFIDEEEESVTTEFLQLKMRLADFGLRHDASRIMEQPWSKMQRDLVKFFDVNNIILRK</sequence>
<comment type="caution">
    <text evidence="1">The sequence shown here is derived from an EMBL/GenBank/DDBJ whole genome shotgun (WGS) entry which is preliminary data.</text>
</comment>
<reference evidence="1 2" key="1">
    <citation type="submission" date="2018-03" db="EMBL/GenBank/DDBJ databases">
        <title>First report of an OXA-48+CTX-M-M-producing Kluyvera ascorbata clone recovered from patients admitted in a University Hospital in Madrid, Spain.</title>
        <authorList>
            <person name="Hernandez-Garcia M."/>
            <person name="Leon-Sampedro R."/>
            <person name="Perez-Viso B."/>
            <person name="Morosini M.I."/>
            <person name="Lopez-Fresnena N."/>
            <person name="Coque T.M."/>
            <person name="Bonten M."/>
            <person name="Malhotra-Kumar S."/>
            <person name="Ruiz-Garbajosa P."/>
            <person name="Canton R."/>
        </authorList>
    </citation>
    <scope>NUCLEOTIDE SEQUENCE [LARGE SCALE GENOMIC DNA]</scope>
    <source>
        <strain evidence="1 2">KA2</strain>
    </source>
</reference>
<protein>
    <submittedName>
        <fullName evidence="1">Uncharacterized protein</fullName>
    </submittedName>
</protein>
<organism evidence="1 2">
    <name type="scientific">Kluyvera genomosp. 2</name>
    <dbReference type="NCBI Taxonomy" id="2774054"/>
    <lineage>
        <taxon>Bacteria</taxon>
        <taxon>Pseudomonadati</taxon>
        <taxon>Pseudomonadota</taxon>
        <taxon>Gammaproteobacteria</taxon>
        <taxon>Enterobacterales</taxon>
        <taxon>Enterobacteriaceae</taxon>
        <taxon>Kluyvera</taxon>
    </lineage>
</organism>
<dbReference type="AlphaFoldDB" id="A0A2T2XVY4"/>
<name>A0A2T2XVY4_9ENTR</name>
<gene>
    <name evidence="1" type="ORF">C8256_23270</name>
</gene>
<proteinExistence type="predicted"/>
<evidence type="ECO:0000313" key="1">
    <source>
        <dbReference type="EMBL" id="PSR44411.1"/>
    </source>
</evidence>
<evidence type="ECO:0000313" key="2">
    <source>
        <dbReference type="Proteomes" id="UP000240892"/>
    </source>
</evidence>
<accession>A0A2T2XVY4</accession>
<dbReference type="Proteomes" id="UP000240892">
    <property type="component" value="Unassembled WGS sequence"/>
</dbReference>